<keyword evidence="1" id="KW-0547">Nucleotide-binding</keyword>
<keyword evidence="6" id="KW-1185">Reference proteome</keyword>
<dbReference type="GO" id="GO:0032790">
    <property type="term" value="P:ribosome disassembly"/>
    <property type="evidence" value="ECO:0007669"/>
    <property type="project" value="TreeGrafter"/>
</dbReference>
<dbReference type="CDD" id="cd03713">
    <property type="entry name" value="EFG_mtEFG_C"/>
    <property type="match status" value="1"/>
</dbReference>
<dbReference type="InterPro" id="IPR031157">
    <property type="entry name" value="G_TR_CS"/>
</dbReference>
<evidence type="ECO:0000313" key="5">
    <source>
        <dbReference type="EMBL" id="KAG7366018.1"/>
    </source>
</evidence>
<dbReference type="GO" id="GO:0032543">
    <property type="term" value="P:mitochondrial translation"/>
    <property type="evidence" value="ECO:0007669"/>
    <property type="project" value="TreeGrafter"/>
</dbReference>
<protein>
    <submittedName>
        <fullName evidence="5">Translation elongation factor G</fullName>
    </submittedName>
</protein>
<dbReference type="Pfam" id="PF14492">
    <property type="entry name" value="EFG_III"/>
    <property type="match status" value="1"/>
</dbReference>
<reference evidence="5" key="1">
    <citation type="journal article" date="2021" name="Sci. Rep.">
        <title>Diploid genomic architecture of Nitzschia inconspicua, an elite biomass production diatom.</title>
        <authorList>
            <person name="Oliver A."/>
            <person name="Podell S."/>
            <person name="Pinowska A."/>
            <person name="Traller J.C."/>
            <person name="Smith S.R."/>
            <person name="McClure R."/>
            <person name="Beliaev A."/>
            <person name="Bohutskyi P."/>
            <person name="Hill E.A."/>
            <person name="Rabines A."/>
            <person name="Zheng H."/>
            <person name="Allen L.Z."/>
            <person name="Kuo A."/>
            <person name="Grigoriev I.V."/>
            <person name="Allen A.E."/>
            <person name="Hazlebeck D."/>
            <person name="Allen E.E."/>
        </authorList>
    </citation>
    <scope>NUCLEOTIDE SEQUENCE</scope>
    <source>
        <strain evidence="5">Hildebrandi</strain>
    </source>
</reference>
<proteinExistence type="predicted"/>
<evidence type="ECO:0000256" key="1">
    <source>
        <dbReference type="ARBA" id="ARBA00022741"/>
    </source>
</evidence>
<dbReference type="OrthoDB" id="198619at2759"/>
<dbReference type="InterPro" id="IPR000795">
    <property type="entry name" value="T_Tr_GTP-bd_dom"/>
</dbReference>
<dbReference type="GO" id="GO:0003924">
    <property type="term" value="F:GTPase activity"/>
    <property type="evidence" value="ECO:0007669"/>
    <property type="project" value="InterPro"/>
</dbReference>
<keyword evidence="3" id="KW-0342">GTP-binding</keyword>
<dbReference type="InterPro" id="IPR005225">
    <property type="entry name" value="Small_GTP-bd"/>
</dbReference>
<keyword evidence="2" id="KW-0648">Protein biosynthesis</keyword>
<dbReference type="GO" id="GO:0005739">
    <property type="term" value="C:mitochondrion"/>
    <property type="evidence" value="ECO:0007669"/>
    <property type="project" value="TreeGrafter"/>
</dbReference>
<keyword evidence="5" id="KW-0251">Elongation factor</keyword>
<dbReference type="InterPro" id="IPR035649">
    <property type="entry name" value="EFG_V"/>
</dbReference>
<dbReference type="PROSITE" id="PS51722">
    <property type="entry name" value="G_TR_2"/>
    <property type="match status" value="1"/>
</dbReference>
<dbReference type="AlphaFoldDB" id="A0A9K3LQB4"/>
<dbReference type="PANTHER" id="PTHR43261:SF1">
    <property type="entry name" value="RIBOSOME-RELEASING FACTOR 2, MITOCHONDRIAL"/>
    <property type="match status" value="1"/>
</dbReference>
<comment type="caution">
    <text evidence="5">The sequence shown here is derived from an EMBL/GenBank/DDBJ whole genome shotgun (WGS) entry which is preliminary data.</text>
</comment>
<dbReference type="EMBL" id="JAGRRH010000007">
    <property type="protein sequence ID" value="KAG7366018.1"/>
    <property type="molecule type" value="Genomic_DNA"/>
</dbReference>
<evidence type="ECO:0000313" key="6">
    <source>
        <dbReference type="Proteomes" id="UP000693970"/>
    </source>
</evidence>
<feature type="domain" description="Tr-type G" evidence="4">
    <location>
        <begin position="65"/>
        <end position="437"/>
    </location>
</feature>
<dbReference type="Proteomes" id="UP000693970">
    <property type="component" value="Unassembled WGS sequence"/>
</dbReference>
<dbReference type="InterPro" id="IPR000640">
    <property type="entry name" value="EFG_V-like"/>
</dbReference>
<sequence length="917" mass="98873">MMYRRIRQPLSRLMLFRNSSSIILRQSNHPSKAASTVSRFQSSALPKEDDDHLEEYLREEHHRLKHLRNVGILAHVDAGKTTVTERMLALAGVVRSCGSVDEGSTVTDYLPAEKERGITIQSAAISFEWGWHNNKRGDDMKQNDKVDIQIIDTPGHVDFSVEVNRSVAVLDGAVLVLDAVAGVQAQTETVWRAITKPSLNNHVHFSEPEFLDVSSPTLQKSNHHGHEPLPCLALINKMDKDGCNFGRAVQSIRDKLPGANPIPTQMPLFRGNRSSQPLDLATIGANDALPSCIEAVSTEALGSSNGEFVGVVDLIHMRAILWPEMTRGNADNVENCVPRIVNLLQPETRQPIHRDCAVTQEALKARYEFVEALAEVDASTEEYYLQEQEPSNAELRAALRRATLAQKAVPVMAGAALKGKGVELVLDGIADLLPSPLDRLPPSVNLLQNDGRHADASGQVGLVPKRVRLGHPLHPSLLALAFKVVHMKGRGGGDGRVVFARVYSGKLQDRDQLQVITPPAPGEIAGKPRMERVSGMLELAGGRFNNIDGGEVKSGSVCALVGLKSVMTGDTLMLASETSMNSKPKRGKVGSNAGQDLVYLAGVAAPKPVLTVRLEAETSEQQSRLSEVLKLMSTEDPSLVVEETDSTTLLSGLGELHIEVTVDRLFREHGLRVTVGPPSVSFCETVKTQIETPGGLVNYDRTIGGTRLQAAVHLIITPNHPADYCEINNACTLLSSPVVTVGPDAREFLGLNQDLTEEELLVKSDIARALILGCQGALKRGTLRSAEMTNVVCHVENVDAEGGLASLKALPGALQAASAHSVATCLKENKAYCNVLEPTMSVEISLPNDMVGAVLSDLNNRRGTVGDVIMGEGVHGKSLVRGDVPLVEILGYANRLRSLTGGEASFTSEYKGHSPCS</sequence>
<dbReference type="PROSITE" id="PS00301">
    <property type="entry name" value="G_TR_1"/>
    <property type="match status" value="1"/>
</dbReference>
<organism evidence="5 6">
    <name type="scientific">Nitzschia inconspicua</name>
    <dbReference type="NCBI Taxonomy" id="303405"/>
    <lineage>
        <taxon>Eukaryota</taxon>
        <taxon>Sar</taxon>
        <taxon>Stramenopiles</taxon>
        <taxon>Ochrophyta</taxon>
        <taxon>Bacillariophyta</taxon>
        <taxon>Bacillariophyceae</taxon>
        <taxon>Bacillariophycidae</taxon>
        <taxon>Bacillariales</taxon>
        <taxon>Bacillariaceae</taxon>
        <taxon>Nitzschia</taxon>
    </lineage>
</organism>
<evidence type="ECO:0000256" key="3">
    <source>
        <dbReference type="ARBA" id="ARBA00023134"/>
    </source>
</evidence>
<dbReference type="NCBIfam" id="TIGR00231">
    <property type="entry name" value="small_GTP"/>
    <property type="match status" value="1"/>
</dbReference>
<gene>
    <name evidence="5" type="ORF">IV203_028688</name>
</gene>
<dbReference type="Pfam" id="PF00679">
    <property type="entry name" value="EFG_C"/>
    <property type="match status" value="1"/>
</dbReference>
<dbReference type="SMART" id="SM00838">
    <property type="entry name" value="EFG_C"/>
    <property type="match status" value="1"/>
</dbReference>
<name>A0A9K3LQB4_9STRA</name>
<dbReference type="FunFam" id="3.30.70.240:FF:000001">
    <property type="entry name" value="Elongation factor G"/>
    <property type="match status" value="1"/>
</dbReference>
<reference evidence="5" key="2">
    <citation type="submission" date="2021-04" db="EMBL/GenBank/DDBJ databases">
        <authorList>
            <person name="Podell S."/>
        </authorList>
    </citation>
    <scope>NUCLEOTIDE SEQUENCE</scope>
    <source>
        <strain evidence="5">Hildebrandi</strain>
    </source>
</reference>
<dbReference type="GO" id="GO:0003746">
    <property type="term" value="F:translation elongation factor activity"/>
    <property type="evidence" value="ECO:0007669"/>
    <property type="project" value="UniProtKB-KW"/>
</dbReference>
<dbReference type="InterPro" id="IPR041095">
    <property type="entry name" value="EFG_II"/>
</dbReference>
<evidence type="ECO:0000256" key="2">
    <source>
        <dbReference type="ARBA" id="ARBA00022917"/>
    </source>
</evidence>
<dbReference type="GO" id="GO:0005525">
    <property type="term" value="F:GTP binding"/>
    <property type="evidence" value="ECO:0007669"/>
    <property type="project" value="UniProtKB-KW"/>
</dbReference>
<dbReference type="PANTHER" id="PTHR43261">
    <property type="entry name" value="TRANSLATION ELONGATION FACTOR G-RELATED"/>
    <property type="match status" value="1"/>
</dbReference>
<dbReference type="Pfam" id="PF00009">
    <property type="entry name" value="GTP_EFTU"/>
    <property type="match status" value="1"/>
</dbReference>
<accession>A0A9K3LQB4</accession>
<evidence type="ECO:0000259" key="4">
    <source>
        <dbReference type="PROSITE" id="PS51722"/>
    </source>
</evidence>